<accession>A0A5Q4BKT0</accession>
<sequence>MGAVAVVQAGAFDVDSLEWVAWVNGFLHEDWLGNASKISKVVGQALLNDLEQDQEKDRQGDGVRQPQQEKNG</sequence>
<keyword evidence="3" id="KW-1185">Reference proteome</keyword>
<evidence type="ECO:0000256" key="1">
    <source>
        <dbReference type="SAM" id="MobiDB-lite"/>
    </source>
</evidence>
<gene>
    <name evidence="2" type="ORF">CSHISOI_08086</name>
</gene>
<evidence type="ECO:0000313" key="2">
    <source>
        <dbReference type="EMBL" id="TQN67391.1"/>
    </source>
</evidence>
<dbReference type="EMBL" id="PUHP01000929">
    <property type="protein sequence ID" value="TQN67391.1"/>
    <property type="molecule type" value="Genomic_DNA"/>
</dbReference>
<organism evidence="2 3">
    <name type="scientific">Colletotrichum shisoi</name>
    <dbReference type="NCBI Taxonomy" id="2078593"/>
    <lineage>
        <taxon>Eukaryota</taxon>
        <taxon>Fungi</taxon>
        <taxon>Dikarya</taxon>
        <taxon>Ascomycota</taxon>
        <taxon>Pezizomycotina</taxon>
        <taxon>Sordariomycetes</taxon>
        <taxon>Hypocreomycetidae</taxon>
        <taxon>Glomerellales</taxon>
        <taxon>Glomerellaceae</taxon>
        <taxon>Colletotrichum</taxon>
        <taxon>Colletotrichum destructivum species complex</taxon>
    </lineage>
</organism>
<proteinExistence type="predicted"/>
<dbReference type="AlphaFoldDB" id="A0A5Q4BKT0"/>
<protein>
    <submittedName>
        <fullName evidence="2">Uncharacterized protein</fullName>
    </submittedName>
</protein>
<comment type="caution">
    <text evidence="2">The sequence shown here is derived from an EMBL/GenBank/DDBJ whole genome shotgun (WGS) entry which is preliminary data.</text>
</comment>
<feature type="region of interest" description="Disordered" evidence="1">
    <location>
        <begin position="51"/>
        <end position="72"/>
    </location>
</feature>
<reference evidence="2 3" key="1">
    <citation type="journal article" date="2019" name="Sci. Rep.">
        <title>Colletotrichum shisoi sp. nov., an anthracnose pathogen of Perilla frutescens in Japan: molecular phylogenetic, morphological and genomic evidence.</title>
        <authorList>
            <person name="Gan P."/>
            <person name="Tsushima A."/>
            <person name="Hiroyama R."/>
            <person name="Narusaka M."/>
            <person name="Takano Y."/>
            <person name="Narusaka Y."/>
            <person name="Kawaradani M."/>
            <person name="Damm U."/>
            <person name="Shirasu K."/>
        </authorList>
    </citation>
    <scope>NUCLEOTIDE SEQUENCE [LARGE SCALE GENOMIC DNA]</scope>
    <source>
        <strain evidence="2 3">PG-2018a</strain>
    </source>
</reference>
<evidence type="ECO:0000313" key="3">
    <source>
        <dbReference type="Proteomes" id="UP000326340"/>
    </source>
</evidence>
<dbReference type="Proteomes" id="UP000326340">
    <property type="component" value="Unassembled WGS sequence"/>
</dbReference>
<name>A0A5Q4BKT0_9PEZI</name>